<dbReference type="Pfam" id="PF01042">
    <property type="entry name" value="Ribonuc_L-PSP"/>
    <property type="match status" value="1"/>
</dbReference>
<evidence type="ECO:0000313" key="2">
    <source>
        <dbReference type="Proteomes" id="UP001597296"/>
    </source>
</evidence>
<evidence type="ECO:0000313" key="1">
    <source>
        <dbReference type="EMBL" id="MFD2234704.1"/>
    </source>
</evidence>
<protein>
    <submittedName>
        <fullName evidence="1">RidA family protein</fullName>
    </submittedName>
</protein>
<name>A0ABW5CBQ1_9PROT</name>
<keyword evidence="2" id="KW-1185">Reference proteome</keyword>
<dbReference type="Gene3D" id="3.30.1330.40">
    <property type="entry name" value="RutC-like"/>
    <property type="match status" value="1"/>
</dbReference>
<accession>A0ABW5CBQ1</accession>
<comment type="caution">
    <text evidence="1">The sequence shown here is derived from an EMBL/GenBank/DDBJ whole genome shotgun (WGS) entry which is preliminary data.</text>
</comment>
<dbReference type="InterPro" id="IPR035959">
    <property type="entry name" value="RutC-like_sf"/>
</dbReference>
<dbReference type="PANTHER" id="PTHR43857">
    <property type="entry name" value="BLR7761 PROTEIN"/>
    <property type="match status" value="1"/>
</dbReference>
<dbReference type="Proteomes" id="UP001597296">
    <property type="component" value="Unassembled WGS sequence"/>
</dbReference>
<dbReference type="CDD" id="cd06154">
    <property type="entry name" value="YjgF_YER057c_UK114_like_6"/>
    <property type="match status" value="1"/>
</dbReference>
<dbReference type="EMBL" id="JBHUIY010000026">
    <property type="protein sequence ID" value="MFD2234704.1"/>
    <property type="molecule type" value="Genomic_DNA"/>
</dbReference>
<dbReference type="PANTHER" id="PTHR43857:SF1">
    <property type="entry name" value="YJGH FAMILY PROTEIN"/>
    <property type="match status" value="1"/>
</dbReference>
<reference evidence="2" key="1">
    <citation type="journal article" date="2019" name="Int. J. Syst. Evol. Microbiol.">
        <title>The Global Catalogue of Microorganisms (GCM) 10K type strain sequencing project: providing services to taxonomists for standard genome sequencing and annotation.</title>
        <authorList>
            <consortium name="The Broad Institute Genomics Platform"/>
            <consortium name="The Broad Institute Genome Sequencing Center for Infectious Disease"/>
            <person name="Wu L."/>
            <person name="Ma J."/>
        </authorList>
    </citation>
    <scope>NUCLEOTIDE SEQUENCE [LARGE SCALE GENOMIC DNA]</scope>
    <source>
        <strain evidence="2">KCTC 15012</strain>
    </source>
</reference>
<gene>
    <name evidence="1" type="ORF">ACFSNB_12895</name>
</gene>
<dbReference type="InterPro" id="IPR006175">
    <property type="entry name" value="YjgF/YER057c/UK114"/>
</dbReference>
<dbReference type="RefSeq" id="WP_377317185.1">
    <property type="nucleotide sequence ID" value="NZ_JBHUIY010000026.1"/>
</dbReference>
<organism evidence="1 2">
    <name type="scientific">Phaeospirillum tilakii</name>
    <dbReference type="NCBI Taxonomy" id="741673"/>
    <lineage>
        <taxon>Bacteria</taxon>
        <taxon>Pseudomonadati</taxon>
        <taxon>Pseudomonadota</taxon>
        <taxon>Alphaproteobacteria</taxon>
        <taxon>Rhodospirillales</taxon>
        <taxon>Rhodospirillaceae</taxon>
        <taxon>Phaeospirillum</taxon>
    </lineage>
</organism>
<proteinExistence type="predicted"/>
<sequence length="124" mass="13120">MTRQLISSGSAFEEVAGYSRAVAQGPWVFVSGTSGYDNGQISDDVAEQARQALATIAKALAEAGASLKDVVRVRAFVTEPGFFERIAPVLGEAFRGVRPANTTVVTGLVDPKMKVEIEVTAFKA</sequence>
<dbReference type="SUPFAM" id="SSF55298">
    <property type="entry name" value="YjgF-like"/>
    <property type="match status" value="1"/>
</dbReference>